<dbReference type="KEGG" id="str:Sterm_2963"/>
<keyword evidence="20" id="KW-1185">Reference proteome</keyword>
<dbReference type="RefSeq" id="WP_012862388.1">
    <property type="nucleotide sequence ID" value="NC_013517.1"/>
</dbReference>
<evidence type="ECO:0000313" key="20">
    <source>
        <dbReference type="Proteomes" id="UP000000845"/>
    </source>
</evidence>
<keyword evidence="4" id="KW-0479">Metal-binding</keyword>
<evidence type="ECO:0000256" key="17">
    <source>
        <dbReference type="ARBA" id="ARBA00078074"/>
    </source>
</evidence>
<dbReference type="eggNOG" id="COG2195">
    <property type="taxonomic scope" value="Bacteria"/>
</dbReference>
<dbReference type="PANTHER" id="PTHR43501">
    <property type="entry name" value="CYTOSOL NON-SPECIFIC DIPEPTIDASE"/>
    <property type="match status" value="1"/>
</dbReference>
<evidence type="ECO:0000256" key="3">
    <source>
        <dbReference type="ARBA" id="ARBA00022670"/>
    </source>
</evidence>
<dbReference type="Pfam" id="PF07687">
    <property type="entry name" value="M20_dimer"/>
    <property type="match status" value="1"/>
</dbReference>
<evidence type="ECO:0000313" key="19">
    <source>
        <dbReference type="EMBL" id="ACZ09806.1"/>
    </source>
</evidence>
<keyword evidence="5" id="KW-0378">Hydrolase</keyword>
<dbReference type="EMBL" id="CP001739">
    <property type="protein sequence ID" value="ACZ09806.1"/>
    <property type="molecule type" value="Genomic_DNA"/>
</dbReference>
<dbReference type="AlphaFoldDB" id="D1ANK2"/>
<evidence type="ECO:0000259" key="18">
    <source>
        <dbReference type="Pfam" id="PF07687"/>
    </source>
</evidence>
<dbReference type="SUPFAM" id="SSF53187">
    <property type="entry name" value="Zn-dependent exopeptidases"/>
    <property type="match status" value="1"/>
</dbReference>
<dbReference type="GO" id="GO:0006508">
    <property type="term" value="P:proteolysis"/>
    <property type="evidence" value="ECO:0007669"/>
    <property type="project" value="UniProtKB-KW"/>
</dbReference>
<evidence type="ECO:0000256" key="1">
    <source>
        <dbReference type="ARBA" id="ARBA00001941"/>
    </source>
</evidence>
<evidence type="ECO:0000256" key="7">
    <source>
        <dbReference type="ARBA" id="ARBA00023049"/>
    </source>
</evidence>
<comment type="similarity">
    <text evidence="12">Belongs to the peptidase M20C family.</text>
</comment>
<dbReference type="InterPro" id="IPR011650">
    <property type="entry name" value="Peptidase_M20_dimer"/>
</dbReference>
<dbReference type="Gene3D" id="3.40.630.10">
    <property type="entry name" value="Zn peptidases"/>
    <property type="match status" value="2"/>
</dbReference>
<evidence type="ECO:0000256" key="5">
    <source>
        <dbReference type="ARBA" id="ARBA00022801"/>
    </source>
</evidence>
<dbReference type="STRING" id="526218.Sterm_2963"/>
<dbReference type="NCBIfam" id="TIGR01893">
    <property type="entry name" value="aa-his-dipept"/>
    <property type="match status" value="1"/>
</dbReference>
<dbReference type="EC" id="3.4.13.18" evidence="10"/>
<keyword evidence="6" id="KW-0862">Zinc</keyword>
<dbReference type="FunFam" id="3.40.630.10:FF:000018">
    <property type="entry name" value="Aminoacyl-histidine dipeptidase PepD"/>
    <property type="match status" value="1"/>
</dbReference>
<dbReference type="GO" id="GO:0070573">
    <property type="term" value="F:metallodipeptidase activity"/>
    <property type="evidence" value="ECO:0007669"/>
    <property type="project" value="TreeGrafter"/>
</dbReference>
<keyword evidence="7" id="KW-0482">Metalloprotease</keyword>
<gene>
    <name evidence="19" type="ordered locus">Sterm_2963</name>
</gene>
<keyword evidence="8" id="KW-0170">Cobalt</keyword>
<dbReference type="InterPro" id="IPR002933">
    <property type="entry name" value="Peptidase_M20"/>
</dbReference>
<evidence type="ECO:0000256" key="9">
    <source>
        <dbReference type="ARBA" id="ARBA00036421"/>
    </source>
</evidence>
<dbReference type="PANTHER" id="PTHR43501:SF1">
    <property type="entry name" value="CYTOSOL NON-SPECIFIC DIPEPTIDASE"/>
    <property type="match status" value="1"/>
</dbReference>
<protein>
    <recommendedName>
        <fullName evidence="13">Cytosol non-specific dipeptidase</fullName>
        <ecNumber evidence="10">3.4.13.18</ecNumber>
    </recommendedName>
    <alternativeName>
        <fullName evidence="16">Aminoacyl-histidine dipeptidase</fullName>
    </alternativeName>
    <alternativeName>
        <fullName evidence="15">Beta-alanyl-histidine dipeptidase</fullName>
    </alternativeName>
    <alternativeName>
        <fullName evidence="14">Carnosinase</fullName>
    </alternativeName>
    <alternativeName>
        <fullName evidence="11">Peptidase D</fullName>
    </alternativeName>
    <alternativeName>
        <fullName evidence="17">Xaa-His dipeptidase</fullName>
    </alternativeName>
</protein>
<evidence type="ECO:0000256" key="2">
    <source>
        <dbReference type="ARBA" id="ARBA00001947"/>
    </source>
</evidence>
<comment type="cofactor">
    <cofactor evidence="2">
        <name>Zn(2+)</name>
        <dbReference type="ChEBI" id="CHEBI:29105"/>
    </cofactor>
</comment>
<comment type="cofactor">
    <cofactor evidence="1">
        <name>Co(2+)</name>
        <dbReference type="ChEBI" id="CHEBI:48828"/>
    </cofactor>
</comment>
<feature type="domain" description="Peptidase M20 dimerisation" evidence="18">
    <location>
        <begin position="208"/>
        <end position="294"/>
    </location>
</feature>
<accession>D1ANK2</accession>
<dbReference type="CDD" id="cd03890">
    <property type="entry name" value="M20_pepD"/>
    <property type="match status" value="1"/>
</dbReference>
<sequence>MENITKDLAPQKVFYFFEEISKIPRGSKKEKKISDWLVKFANDRNLEVYQDSALNVVIKKAGSKGYEDYSPLILQGHMDMVWEKNSDTKFDFETEGIKLAVKDGFLKAVGTTLGADNGIAVAIILALLDSNELVHPPIEAVITADEEAGMTGVENLDVSALKGKTMLNIDTEEEGEIYVSSAGGSRVQIDFNFTRVSELPDSKNILLEIKGLNGGHSGSDIDKGLGNSIKILSFILSELAKKFKFQLCDIKGGDKTNAIPREAFAVVNISLTELDNFIKESKIFFEEMKTTYSKTEQNLAMEIKESTAADKKPLSEEDSINLINLLCEIPSGVIANSEHIEGLVETSLSMGVLRTRDTVSSIQLLLRSSVNSALRELENKLKDISELYNAGFTVDSSYSSWEYREDSKLRELFVKAHENIFEKTPKIKAIHAGLECGIFAGKISDLDVISIGPNIYGAHTPEERMEISSVEYTWKWILKALELYRIK</sequence>
<dbReference type="HOGENOM" id="CLU_028526_0_0_0"/>
<evidence type="ECO:0000256" key="6">
    <source>
        <dbReference type="ARBA" id="ARBA00022833"/>
    </source>
</evidence>
<evidence type="ECO:0000256" key="14">
    <source>
        <dbReference type="ARBA" id="ARBA00075285"/>
    </source>
</evidence>
<dbReference type="InterPro" id="IPR001160">
    <property type="entry name" value="Peptidase_M20C"/>
</dbReference>
<proteinExistence type="inferred from homology"/>
<organism evidence="19 20">
    <name type="scientific">Sebaldella termitidis (strain ATCC 33386 / NCTC 11300)</name>
    <dbReference type="NCBI Taxonomy" id="526218"/>
    <lineage>
        <taxon>Bacteria</taxon>
        <taxon>Fusobacteriati</taxon>
        <taxon>Fusobacteriota</taxon>
        <taxon>Fusobacteriia</taxon>
        <taxon>Fusobacteriales</taxon>
        <taxon>Leptotrichiaceae</taxon>
        <taxon>Sebaldella</taxon>
    </lineage>
</organism>
<evidence type="ECO:0000256" key="11">
    <source>
        <dbReference type="ARBA" id="ARBA00044252"/>
    </source>
</evidence>
<dbReference type="PIRSF" id="PIRSF016599">
    <property type="entry name" value="Xaa-His_dipept"/>
    <property type="match status" value="1"/>
</dbReference>
<reference evidence="19 20" key="2">
    <citation type="journal article" date="2010" name="Stand. Genomic Sci.">
        <title>Complete genome sequence of Sebaldella termitidis type strain (NCTC 11300).</title>
        <authorList>
            <person name="Harmon-Smith M."/>
            <person name="Celia L."/>
            <person name="Chertkov O."/>
            <person name="Lapidus A."/>
            <person name="Copeland A."/>
            <person name="Glavina Del Rio T."/>
            <person name="Nolan M."/>
            <person name="Lucas S."/>
            <person name="Tice H."/>
            <person name="Cheng J.F."/>
            <person name="Han C."/>
            <person name="Detter J.C."/>
            <person name="Bruce D."/>
            <person name="Goodwin L."/>
            <person name="Pitluck S."/>
            <person name="Pati A."/>
            <person name="Liolios K."/>
            <person name="Ivanova N."/>
            <person name="Mavromatis K."/>
            <person name="Mikhailova N."/>
            <person name="Chen A."/>
            <person name="Palaniappan K."/>
            <person name="Land M."/>
            <person name="Hauser L."/>
            <person name="Chang Y.J."/>
            <person name="Jeffries C.D."/>
            <person name="Brettin T."/>
            <person name="Goker M."/>
            <person name="Beck B."/>
            <person name="Bristow J."/>
            <person name="Eisen J.A."/>
            <person name="Markowitz V."/>
            <person name="Hugenholtz P."/>
            <person name="Kyrpides N.C."/>
            <person name="Klenk H.P."/>
            <person name="Chen F."/>
        </authorList>
    </citation>
    <scope>NUCLEOTIDE SEQUENCE [LARGE SCALE GENOMIC DNA]</scope>
    <source>
        <strain evidence="20">ATCC 33386 / NCTC 11300</strain>
    </source>
</reference>
<evidence type="ECO:0000256" key="4">
    <source>
        <dbReference type="ARBA" id="ARBA00022723"/>
    </source>
</evidence>
<keyword evidence="3" id="KW-0645">Protease</keyword>
<dbReference type="PRINTS" id="PR00934">
    <property type="entry name" value="XHISDIPTASE"/>
</dbReference>
<dbReference type="GO" id="GO:0005829">
    <property type="term" value="C:cytosol"/>
    <property type="evidence" value="ECO:0007669"/>
    <property type="project" value="TreeGrafter"/>
</dbReference>
<reference evidence="20" key="1">
    <citation type="submission" date="2009-09" db="EMBL/GenBank/DDBJ databases">
        <title>The complete chromosome of Sebaldella termitidis ATCC 33386.</title>
        <authorList>
            <consortium name="US DOE Joint Genome Institute (JGI-PGF)"/>
            <person name="Lucas S."/>
            <person name="Copeland A."/>
            <person name="Lapidus A."/>
            <person name="Glavina del Rio T."/>
            <person name="Dalin E."/>
            <person name="Tice H."/>
            <person name="Bruce D."/>
            <person name="Goodwin L."/>
            <person name="Pitluck S."/>
            <person name="Kyrpides N."/>
            <person name="Mavromatis K."/>
            <person name="Ivanova N."/>
            <person name="Mikhailova N."/>
            <person name="Sims D."/>
            <person name="Meincke L."/>
            <person name="Brettin T."/>
            <person name="Detter J.C."/>
            <person name="Han C."/>
            <person name="Larimer F."/>
            <person name="Land M."/>
            <person name="Hauser L."/>
            <person name="Markowitz V."/>
            <person name="Cheng J.F."/>
            <person name="Hugenholtz P."/>
            <person name="Woyke T."/>
            <person name="Wu D."/>
            <person name="Eisen J.A."/>
        </authorList>
    </citation>
    <scope>NUCLEOTIDE SEQUENCE [LARGE SCALE GENOMIC DNA]</scope>
    <source>
        <strain evidence="20">ATCC 33386 / NCTC 11300</strain>
    </source>
</reference>
<evidence type="ECO:0000256" key="10">
    <source>
        <dbReference type="ARBA" id="ARBA00038976"/>
    </source>
</evidence>
<evidence type="ECO:0000256" key="16">
    <source>
        <dbReference type="ARBA" id="ARBA00077688"/>
    </source>
</evidence>
<dbReference type="GO" id="GO:0046872">
    <property type="term" value="F:metal ion binding"/>
    <property type="evidence" value="ECO:0007669"/>
    <property type="project" value="UniProtKB-KW"/>
</dbReference>
<dbReference type="Proteomes" id="UP000000845">
    <property type="component" value="Chromosome"/>
</dbReference>
<comment type="catalytic activity">
    <reaction evidence="9">
        <text>Hydrolysis of dipeptides, preferentially hydrophobic dipeptides including prolyl amino acids.</text>
        <dbReference type="EC" id="3.4.13.18"/>
    </reaction>
</comment>
<dbReference type="FunFam" id="3.40.630.10:FF:000015">
    <property type="entry name" value="Aminoacyl-histidine dipeptidase PepD"/>
    <property type="match status" value="1"/>
</dbReference>
<dbReference type="Pfam" id="PF01546">
    <property type="entry name" value="Peptidase_M20"/>
    <property type="match status" value="1"/>
</dbReference>
<evidence type="ECO:0000256" key="15">
    <source>
        <dbReference type="ARBA" id="ARBA00076004"/>
    </source>
</evidence>
<name>D1ANK2_SEBTE</name>
<evidence type="ECO:0000256" key="12">
    <source>
        <dbReference type="ARBA" id="ARBA00061423"/>
    </source>
</evidence>
<evidence type="ECO:0000256" key="8">
    <source>
        <dbReference type="ARBA" id="ARBA00023285"/>
    </source>
</evidence>
<evidence type="ECO:0000256" key="13">
    <source>
        <dbReference type="ARBA" id="ARBA00071271"/>
    </source>
</evidence>